<dbReference type="InterPro" id="IPR050097">
    <property type="entry name" value="Ferredoxin-NADP_redctase_2"/>
</dbReference>
<dbReference type="EMBL" id="CP000245">
    <property type="protein sequence ID" value="AEG94066.1"/>
    <property type="molecule type" value="Genomic_DNA"/>
</dbReference>
<dbReference type="GO" id="GO:0016491">
    <property type="term" value="F:oxidoreductase activity"/>
    <property type="evidence" value="ECO:0007669"/>
    <property type="project" value="UniProtKB-KW"/>
</dbReference>
<evidence type="ECO:0000313" key="4">
    <source>
        <dbReference type="EMBL" id="AEG94066.1"/>
    </source>
</evidence>
<dbReference type="Pfam" id="PF07992">
    <property type="entry name" value="Pyr_redox_2"/>
    <property type="match status" value="1"/>
</dbReference>
<organism evidence="4 5">
    <name type="scientific">Ramlibacter tataouinensis (strain ATCC BAA-407 / DSM 14655 / LMG 21543 / TTB310)</name>
    <dbReference type="NCBI Taxonomy" id="365046"/>
    <lineage>
        <taxon>Bacteria</taxon>
        <taxon>Pseudomonadati</taxon>
        <taxon>Pseudomonadota</taxon>
        <taxon>Betaproteobacteria</taxon>
        <taxon>Burkholderiales</taxon>
        <taxon>Comamonadaceae</taxon>
        <taxon>Ramlibacter</taxon>
    </lineage>
</organism>
<sequence length="325" mass="35129">MARSLNHLWSCTMKDALVIGGGPAGAACALWLHQLGMATMLIEGGAAIGGLQQRSPYMNRWIPGLVGKTGQEVARQLHMHLRQEQVECLLNYHVVSVRRRHAAAPWEVSNGSDVHRARYIVIATGTRPRTGGFAESECVGIGPGTSIEKIPVQGKRMAVLGGGDAAFEQAEFALRRGARCVDLYCRRAPRARPALRQRLQGLAAHVHAGPFHADQKTMRVNDQQYDVFSVQYGYEACIPVYLELPRKDGYLEVDQSGAIPGVPGLFAAGSVTNFLHPCVTTAAAHGIQVAKVIENQHCQHGAQAARSADRPQQLHPLGFLAVSGI</sequence>
<name>F5Y6J2_RAMTT</name>
<dbReference type="STRING" id="365046.Rta_29620"/>
<dbReference type="Proteomes" id="UP000008385">
    <property type="component" value="Chromosome"/>
</dbReference>
<dbReference type="eggNOG" id="COG0492">
    <property type="taxonomic scope" value="Bacteria"/>
</dbReference>
<dbReference type="PRINTS" id="PR00368">
    <property type="entry name" value="FADPNR"/>
</dbReference>
<dbReference type="PROSITE" id="PS51257">
    <property type="entry name" value="PROKAR_LIPOPROTEIN"/>
    <property type="match status" value="1"/>
</dbReference>
<evidence type="ECO:0000256" key="1">
    <source>
        <dbReference type="ARBA" id="ARBA00022630"/>
    </source>
</evidence>
<reference evidence="5" key="1">
    <citation type="submission" date="2006-01" db="EMBL/GenBank/DDBJ databases">
        <title>Genome of the cyst-dividing bacterium Ramlibacter tataouinensis.</title>
        <authorList>
            <person name="Barakat M."/>
            <person name="Ortet P."/>
            <person name="De Luca G."/>
            <person name="Jourlin-Castelli C."/>
            <person name="Ansaldi M."/>
            <person name="Py B."/>
            <person name="Fichant G."/>
            <person name="Coutinho P."/>
            <person name="Voulhoux R."/>
            <person name="Bastien O."/>
            <person name="Roy S."/>
            <person name="Marechal E."/>
            <person name="Henrissat B."/>
            <person name="Quentin Y."/>
            <person name="Noirot P."/>
            <person name="Filloux A."/>
            <person name="Mejean V."/>
            <person name="DuBow M."/>
            <person name="Barras F."/>
            <person name="Heulin T."/>
        </authorList>
    </citation>
    <scope>NUCLEOTIDE SEQUENCE [LARGE SCALE GENOMIC DNA]</scope>
    <source>
        <strain evidence="5">ATCC BAA-407 / DSM 14655 / LMG 21543 / TTB310</strain>
    </source>
</reference>
<evidence type="ECO:0000313" key="5">
    <source>
        <dbReference type="Proteomes" id="UP000008385"/>
    </source>
</evidence>
<keyword evidence="5" id="KW-1185">Reference proteome</keyword>
<dbReference type="KEGG" id="rta:Rta_29620"/>
<keyword evidence="2" id="KW-0560">Oxidoreductase</keyword>
<evidence type="ECO:0000259" key="3">
    <source>
        <dbReference type="Pfam" id="PF07992"/>
    </source>
</evidence>
<dbReference type="PANTHER" id="PTHR48105">
    <property type="entry name" value="THIOREDOXIN REDUCTASE 1-RELATED-RELATED"/>
    <property type="match status" value="1"/>
</dbReference>
<protein>
    <submittedName>
        <fullName evidence="4">Disulfide oxidoreductase-like protein</fullName>
    </submittedName>
</protein>
<gene>
    <name evidence="4" type="ordered locus">Rta_29620</name>
</gene>
<dbReference type="PRINTS" id="PR00469">
    <property type="entry name" value="PNDRDTASEII"/>
</dbReference>
<keyword evidence="1" id="KW-0285">Flavoprotein</keyword>
<dbReference type="HOGENOM" id="CLU_031864_5_3_4"/>
<dbReference type="Gene3D" id="3.50.50.60">
    <property type="entry name" value="FAD/NAD(P)-binding domain"/>
    <property type="match status" value="3"/>
</dbReference>
<dbReference type="InterPro" id="IPR023753">
    <property type="entry name" value="FAD/NAD-binding_dom"/>
</dbReference>
<dbReference type="InterPro" id="IPR036188">
    <property type="entry name" value="FAD/NAD-bd_sf"/>
</dbReference>
<accession>F5Y6J2</accession>
<dbReference type="SUPFAM" id="SSF51905">
    <property type="entry name" value="FAD/NAD(P)-binding domain"/>
    <property type="match status" value="2"/>
</dbReference>
<feature type="domain" description="FAD/NAD(P)-binding" evidence="3">
    <location>
        <begin position="15"/>
        <end position="285"/>
    </location>
</feature>
<reference evidence="4 5" key="2">
    <citation type="journal article" date="2011" name="PLoS ONE">
        <title>The Cyst-Dividing Bacterium Ramlibacter tataouinensis TTB310 Genome Reveals a Well-Stocked Toolbox for Adaptation to a Desert Environment.</title>
        <authorList>
            <person name="De Luca G."/>
            <person name="Barakat M."/>
            <person name="Ortet P."/>
            <person name="Fochesato S."/>
            <person name="Jourlin-Castelli C."/>
            <person name="Ansaldi M."/>
            <person name="Py B."/>
            <person name="Fichant G."/>
            <person name="Coutinho P.M."/>
            <person name="Voulhoux R."/>
            <person name="Bastien O."/>
            <person name="Marechal E."/>
            <person name="Henrissat B."/>
            <person name="Quentin Y."/>
            <person name="Noirot P."/>
            <person name="Filloux A."/>
            <person name="Mejean V."/>
            <person name="Dubow M.S."/>
            <person name="Barras F."/>
            <person name="Barbe V."/>
            <person name="Weissenbach J."/>
            <person name="Mihalcescu I."/>
            <person name="Vermeglio A."/>
            <person name="Achouak W."/>
            <person name="Heulin T."/>
        </authorList>
    </citation>
    <scope>NUCLEOTIDE SEQUENCE [LARGE SCALE GENOMIC DNA]</scope>
    <source>
        <strain evidence="5">ATCC BAA-407 / DSM 14655 / LMG 21543 / TTB310</strain>
    </source>
</reference>
<evidence type="ECO:0000256" key="2">
    <source>
        <dbReference type="ARBA" id="ARBA00023002"/>
    </source>
</evidence>
<dbReference type="AlphaFoldDB" id="F5Y6J2"/>
<proteinExistence type="predicted"/>